<dbReference type="Proteomes" id="UP001596337">
    <property type="component" value="Unassembled WGS sequence"/>
</dbReference>
<organism evidence="2 3">
    <name type="scientific">Haloechinothrix salitolerans</name>
    <dbReference type="NCBI Taxonomy" id="926830"/>
    <lineage>
        <taxon>Bacteria</taxon>
        <taxon>Bacillati</taxon>
        <taxon>Actinomycetota</taxon>
        <taxon>Actinomycetes</taxon>
        <taxon>Pseudonocardiales</taxon>
        <taxon>Pseudonocardiaceae</taxon>
        <taxon>Haloechinothrix</taxon>
    </lineage>
</organism>
<dbReference type="RefSeq" id="WP_345389909.1">
    <property type="nucleotide sequence ID" value="NZ_BAABLA010000003.1"/>
</dbReference>
<protein>
    <recommendedName>
        <fullName evidence="4">4 TMS phage holin, superfamily IV</fullName>
    </recommendedName>
</protein>
<dbReference type="EMBL" id="JBHSXX010000001">
    <property type="protein sequence ID" value="MFC6869318.1"/>
    <property type="molecule type" value="Genomic_DNA"/>
</dbReference>
<sequence length="127" mass="13726">MSLLIRLFAVASLLGVGIVHLVGWFDWARYTSVVGPLFLLNVAASVVLAIAVVVWRHWLVGVATLGFGAATLGAYLMSLTVGFFGVQEQFRTALEVWGVVTDVACILAGAMLLLPHQWRQRQASSTN</sequence>
<reference evidence="3" key="1">
    <citation type="journal article" date="2019" name="Int. J. Syst. Evol. Microbiol.">
        <title>The Global Catalogue of Microorganisms (GCM) 10K type strain sequencing project: providing services to taxonomists for standard genome sequencing and annotation.</title>
        <authorList>
            <consortium name="The Broad Institute Genomics Platform"/>
            <consortium name="The Broad Institute Genome Sequencing Center for Infectious Disease"/>
            <person name="Wu L."/>
            <person name="Ma J."/>
        </authorList>
    </citation>
    <scope>NUCLEOTIDE SEQUENCE [LARGE SCALE GENOMIC DNA]</scope>
    <source>
        <strain evidence="3">KCTC 32255</strain>
    </source>
</reference>
<accession>A0ABW2C2Z2</accession>
<keyword evidence="1" id="KW-0472">Membrane</keyword>
<keyword evidence="1" id="KW-1133">Transmembrane helix</keyword>
<feature type="transmembrane region" description="Helical" evidence="1">
    <location>
        <begin position="96"/>
        <end position="114"/>
    </location>
</feature>
<evidence type="ECO:0000313" key="2">
    <source>
        <dbReference type="EMBL" id="MFC6869318.1"/>
    </source>
</evidence>
<feature type="transmembrane region" description="Helical" evidence="1">
    <location>
        <begin position="62"/>
        <end position="84"/>
    </location>
</feature>
<evidence type="ECO:0008006" key="4">
    <source>
        <dbReference type="Google" id="ProtNLM"/>
    </source>
</evidence>
<gene>
    <name evidence="2" type="ORF">ACFQGD_19425</name>
</gene>
<comment type="caution">
    <text evidence="2">The sequence shown here is derived from an EMBL/GenBank/DDBJ whole genome shotgun (WGS) entry which is preliminary data.</text>
</comment>
<evidence type="ECO:0000256" key="1">
    <source>
        <dbReference type="SAM" id="Phobius"/>
    </source>
</evidence>
<name>A0ABW2C2Z2_9PSEU</name>
<feature type="transmembrane region" description="Helical" evidence="1">
    <location>
        <begin position="37"/>
        <end position="55"/>
    </location>
</feature>
<keyword evidence="3" id="KW-1185">Reference proteome</keyword>
<keyword evidence="1" id="KW-0812">Transmembrane</keyword>
<evidence type="ECO:0000313" key="3">
    <source>
        <dbReference type="Proteomes" id="UP001596337"/>
    </source>
</evidence>
<proteinExistence type="predicted"/>
<feature type="transmembrane region" description="Helical" evidence="1">
    <location>
        <begin position="7"/>
        <end position="25"/>
    </location>
</feature>